<keyword evidence="2" id="KW-1185">Reference proteome</keyword>
<dbReference type="PANTHER" id="PTHR34352">
    <property type="entry name" value="PROTEIN YHFA"/>
    <property type="match status" value="1"/>
</dbReference>
<proteinExistence type="predicted"/>
<dbReference type="PANTHER" id="PTHR34352:SF1">
    <property type="entry name" value="PROTEIN YHFA"/>
    <property type="match status" value="1"/>
</dbReference>
<organism evidence="1 2">
    <name type="scientific">Planifilum fulgidum</name>
    <dbReference type="NCBI Taxonomy" id="201973"/>
    <lineage>
        <taxon>Bacteria</taxon>
        <taxon>Bacillati</taxon>
        <taxon>Bacillota</taxon>
        <taxon>Bacilli</taxon>
        <taxon>Bacillales</taxon>
        <taxon>Thermoactinomycetaceae</taxon>
        <taxon>Planifilum</taxon>
    </lineage>
</organism>
<dbReference type="Proteomes" id="UP000198661">
    <property type="component" value="Unassembled WGS sequence"/>
</dbReference>
<sequence>MMKVDVIWKGNMAFQADAPSGHRVMMDAQPKAGGENRGPSPMETLLAAAGACSGIDIVMILERMRLRVDAFSMEVSGERAEDHPRRFTRVHVHYRLEGDLPPEKVRRAVELSRDKYCSVLRSLNAEVTTSFSINGVEY</sequence>
<reference evidence="2" key="1">
    <citation type="submission" date="2016-10" db="EMBL/GenBank/DDBJ databases">
        <authorList>
            <person name="Varghese N."/>
            <person name="Submissions S."/>
        </authorList>
    </citation>
    <scope>NUCLEOTIDE SEQUENCE [LARGE SCALE GENOMIC DNA]</scope>
    <source>
        <strain evidence="2">DSM 44945</strain>
    </source>
</reference>
<dbReference type="Pfam" id="PF02566">
    <property type="entry name" value="OsmC"/>
    <property type="match status" value="1"/>
</dbReference>
<protein>
    <submittedName>
        <fullName evidence="1">Putative redox protein</fullName>
    </submittedName>
</protein>
<gene>
    <name evidence="1" type="ORF">SAMN04488025_12274</name>
</gene>
<dbReference type="InterPro" id="IPR036102">
    <property type="entry name" value="OsmC/Ohrsf"/>
</dbReference>
<accession>A0A1I2Q9F9</accession>
<dbReference type="Gene3D" id="3.30.300.20">
    <property type="match status" value="1"/>
</dbReference>
<dbReference type="SUPFAM" id="SSF82784">
    <property type="entry name" value="OsmC-like"/>
    <property type="match status" value="1"/>
</dbReference>
<dbReference type="STRING" id="201973.SAMN04488025_12274"/>
<dbReference type="EMBL" id="FOOK01000022">
    <property type="protein sequence ID" value="SFG24984.1"/>
    <property type="molecule type" value="Genomic_DNA"/>
</dbReference>
<dbReference type="Gene3D" id="2.20.25.10">
    <property type="match status" value="1"/>
</dbReference>
<name>A0A1I2Q9F9_9BACL</name>
<dbReference type="InterPro" id="IPR015946">
    <property type="entry name" value="KH_dom-like_a/b"/>
</dbReference>
<evidence type="ECO:0000313" key="2">
    <source>
        <dbReference type="Proteomes" id="UP000198661"/>
    </source>
</evidence>
<evidence type="ECO:0000313" key="1">
    <source>
        <dbReference type="EMBL" id="SFG24984.1"/>
    </source>
</evidence>
<dbReference type="InterPro" id="IPR003718">
    <property type="entry name" value="OsmC/Ohr_fam"/>
</dbReference>
<dbReference type="AlphaFoldDB" id="A0A1I2Q9F9"/>